<keyword evidence="4 5" id="KW-0472">Membrane</keyword>
<evidence type="ECO:0000256" key="2">
    <source>
        <dbReference type="ARBA" id="ARBA00022692"/>
    </source>
</evidence>
<dbReference type="GO" id="GO:0016020">
    <property type="term" value="C:membrane"/>
    <property type="evidence" value="ECO:0007669"/>
    <property type="project" value="UniProtKB-SubCell"/>
</dbReference>
<evidence type="ECO:0000256" key="1">
    <source>
        <dbReference type="ARBA" id="ARBA00004141"/>
    </source>
</evidence>
<dbReference type="Proteomes" id="UP000281549">
    <property type="component" value="Unassembled WGS sequence"/>
</dbReference>
<organism evidence="6 7">
    <name type="scientific">Rozella allomycis (strain CSF55)</name>
    <dbReference type="NCBI Taxonomy" id="988480"/>
    <lineage>
        <taxon>Eukaryota</taxon>
        <taxon>Fungi</taxon>
        <taxon>Fungi incertae sedis</taxon>
        <taxon>Cryptomycota</taxon>
        <taxon>Cryptomycota incertae sedis</taxon>
        <taxon>Rozella</taxon>
    </lineage>
</organism>
<dbReference type="PANTHER" id="PTHR28128:SF1">
    <property type="entry name" value="GOLGI APPARATUS MEMBRANE PROTEIN TVP15"/>
    <property type="match status" value="1"/>
</dbReference>
<accession>A0A4P9YL66</accession>
<dbReference type="InterPro" id="IPR013714">
    <property type="entry name" value="Golgi_TVP15"/>
</dbReference>
<proteinExistence type="predicted"/>
<feature type="transmembrane region" description="Helical" evidence="5">
    <location>
        <begin position="108"/>
        <end position="130"/>
    </location>
</feature>
<reference evidence="7" key="1">
    <citation type="journal article" date="2018" name="Nat. Microbiol.">
        <title>Leveraging single-cell genomics to expand the fungal tree of life.</title>
        <authorList>
            <person name="Ahrendt S.R."/>
            <person name="Quandt C.A."/>
            <person name="Ciobanu D."/>
            <person name="Clum A."/>
            <person name="Salamov A."/>
            <person name="Andreopoulos B."/>
            <person name="Cheng J.F."/>
            <person name="Woyke T."/>
            <person name="Pelin A."/>
            <person name="Henrissat B."/>
            <person name="Reynolds N.K."/>
            <person name="Benny G.L."/>
            <person name="Smith M.E."/>
            <person name="James T.Y."/>
            <person name="Grigoriev I.V."/>
        </authorList>
    </citation>
    <scope>NUCLEOTIDE SEQUENCE [LARGE SCALE GENOMIC DNA]</scope>
    <source>
        <strain evidence="7">CSF55</strain>
    </source>
</reference>
<name>A0A4P9YL66_ROZAC</name>
<feature type="transmembrane region" description="Helical" evidence="5">
    <location>
        <begin position="27"/>
        <end position="49"/>
    </location>
</feature>
<evidence type="ECO:0000256" key="4">
    <source>
        <dbReference type="ARBA" id="ARBA00023136"/>
    </source>
</evidence>
<keyword evidence="3 5" id="KW-1133">Transmembrane helix</keyword>
<sequence>MALARQHPCTTPLDKRIKMAKINLGHLFHFLNFVVSILTAYCGVMFVLNFTFRDVILGVIFGALLFVSDLKGISAIKSQLAFLSNMLGRGLTYLFLGCFVLGSQGYSLIVGAVILAIAFLTIICSFIAGFDAYPEPII</sequence>
<evidence type="ECO:0000313" key="7">
    <source>
        <dbReference type="Proteomes" id="UP000281549"/>
    </source>
</evidence>
<dbReference type="EMBL" id="ML005263">
    <property type="protein sequence ID" value="RKP19240.1"/>
    <property type="molecule type" value="Genomic_DNA"/>
</dbReference>
<evidence type="ECO:0000256" key="5">
    <source>
        <dbReference type="SAM" id="Phobius"/>
    </source>
</evidence>
<protein>
    <recommendedName>
        <fullName evidence="8">COPI associated protein</fullName>
    </recommendedName>
</protein>
<feature type="transmembrane region" description="Helical" evidence="5">
    <location>
        <begin position="55"/>
        <end position="73"/>
    </location>
</feature>
<feature type="transmembrane region" description="Helical" evidence="5">
    <location>
        <begin position="80"/>
        <end position="102"/>
    </location>
</feature>
<keyword evidence="2 5" id="KW-0812">Transmembrane</keyword>
<gene>
    <name evidence="6" type="ORF">ROZALSC1DRAFT_22461</name>
</gene>
<evidence type="ECO:0000313" key="6">
    <source>
        <dbReference type="EMBL" id="RKP19240.1"/>
    </source>
</evidence>
<dbReference type="AlphaFoldDB" id="A0A4P9YL66"/>
<comment type="subcellular location">
    <subcellularLocation>
        <location evidence="1">Membrane</location>
        <topology evidence="1">Multi-pass membrane protein</topology>
    </subcellularLocation>
</comment>
<evidence type="ECO:0008006" key="8">
    <source>
        <dbReference type="Google" id="ProtNLM"/>
    </source>
</evidence>
<dbReference type="PANTHER" id="PTHR28128">
    <property type="entry name" value="GOLGI APPARATUS MEMBRANE PROTEIN TVP15"/>
    <property type="match status" value="1"/>
</dbReference>
<evidence type="ECO:0000256" key="3">
    <source>
        <dbReference type="ARBA" id="ARBA00022989"/>
    </source>
</evidence>